<dbReference type="PRINTS" id="PR00344">
    <property type="entry name" value="BCTRLSENSOR"/>
</dbReference>
<keyword evidence="6" id="KW-0418">Kinase</keyword>
<organism evidence="14 15">
    <name type="scientific">Cylindrospermum stagnale PCC 7417</name>
    <dbReference type="NCBI Taxonomy" id="56107"/>
    <lineage>
        <taxon>Bacteria</taxon>
        <taxon>Bacillati</taxon>
        <taxon>Cyanobacteriota</taxon>
        <taxon>Cyanophyceae</taxon>
        <taxon>Nostocales</taxon>
        <taxon>Nostocaceae</taxon>
        <taxon>Cylindrospermum</taxon>
    </lineage>
</organism>
<dbReference type="InterPro" id="IPR035965">
    <property type="entry name" value="PAS-like_dom_sf"/>
</dbReference>
<dbReference type="PANTHER" id="PTHR43065:SF50">
    <property type="entry name" value="HISTIDINE KINASE"/>
    <property type="match status" value="1"/>
</dbReference>
<dbReference type="PANTHER" id="PTHR43065">
    <property type="entry name" value="SENSOR HISTIDINE KINASE"/>
    <property type="match status" value="1"/>
</dbReference>
<dbReference type="STRING" id="56107.Cylst_0140"/>
<dbReference type="SUPFAM" id="SSF55874">
    <property type="entry name" value="ATPase domain of HSP90 chaperone/DNA topoisomerase II/histidine kinase"/>
    <property type="match status" value="1"/>
</dbReference>
<dbReference type="KEGG" id="csg:Cylst_0140"/>
<evidence type="ECO:0000259" key="13">
    <source>
        <dbReference type="PROSITE" id="PS50113"/>
    </source>
</evidence>
<dbReference type="EMBL" id="CP003642">
    <property type="protein sequence ID" value="AFZ22517.1"/>
    <property type="molecule type" value="Genomic_DNA"/>
</dbReference>
<dbReference type="Pfam" id="PF08447">
    <property type="entry name" value="PAS_3"/>
    <property type="match status" value="1"/>
</dbReference>
<dbReference type="RefSeq" id="WP_015205776.1">
    <property type="nucleotide sequence ID" value="NC_019757.1"/>
</dbReference>
<dbReference type="PROSITE" id="PS50113">
    <property type="entry name" value="PAC"/>
    <property type="match status" value="2"/>
</dbReference>
<dbReference type="Pfam" id="PF08448">
    <property type="entry name" value="PAS_4"/>
    <property type="match status" value="1"/>
</dbReference>
<dbReference type="GO" id="GO:0000155">
    <property type="term" value="F:phosphorelay sensor kinase activity"/>
    <property type="evidence" value="ECO:0007669"/>
    <property type="project" value="InterPro"/>
</dbReference>
<evidence type="ECO:0000313" key="15">
    <source>
        <dbReference type="Proteomes" id="UP000010475"/>
    </source>
</evidence>
<evidence type="ECO:0000256" key="6">
    <source>
        <dbReference type="ARBA" id="ARBA00022777"/>
    </source>
</evidence>
<keyword evidence="5" id="KW-0547">Nucleotide-binding</keyword>
<dbReference type="PROSITE" id="PS50109">
    <property type="entry name" value="HIS_KIN"/>
    <property type="match status" value="1"/>
</dbReference>
<dbReference type="EC" id="2.7.13.3" evidence="2"/>
<evidence type="ECO:0000256" key="1">
    <source>
        <dbReference type="ARBA" id="ARBA00000085"/>
    </source>
</evidence>
<reference evidence="14 15" key="1">
    <citation type="submission" date="2012-06" db="EMBL/GenBank/DDBJ databases">
        <title>Finished chromosome of genome of Cylindrospermum stagnale PCC 7417.</title>
        <authorList>
            <consortium name="US DOE Joint Genome Institute"/>
            <person name="Gugger M."/>
            <person name="Coursin T."/>
            <person name="Rippka R."/>
            <person name="Tandeau De Marsac N."/>
            <person name="Huntemann M."/>
            <person name="Wei C.-L."/>
            <person name="Han J."/>
            <person name="Detter J.C."/>
            <person name="Han C."/>
            <person name="Tapia R."/>
            <person name="Chen A."/>
            <person name="Kyrpides N."/>
            <person name="Mavromatis K."/>
            <person name="Markowitz V."/>
            <person name="Szeto E."/>
            <person name="Ivanova N."/>
            <person name="Pagani I."/>
            <person name="Pati A."/>
            <person name="Goodwin L."/>
            <person name="Nordberg H.P."/>
            <person name="Cantor M.N."/>
            <person name="Hua S.X."/>
            <person name="Woyke T."/>
            <person name="Kerfeld C.A."/>
        </authorList>
    </citation>
    <scope>NUCLEOTIDE SEQUENCE [LARGE SCALE GENOMIC DNA]</scope>
    <source>
        <strain evidence="14 15">PCC 7417</strain>
    </source>
</reference>
<dbReference type="SMART" id="SM00387">
    <property type="entry name" value="HATPase_c"/>
    <property type="match status" value="1"/>
</dbReference>
<feature type="domain" description="PAC" evidence="13">
    <location>
        <begin position="383"/>
        <end position="436"/>
    </location>
</feature>
<dbReference type="InterPro" id="IPR013656">
    <property type="entry name" value="PAS_4"/>
</dbReference>
<dbReference type="CDD" id="cd00130">
    <property type="entry name" value="PAS"/>
    <property type="match status" value="3"/>
</dbReference>
<keyword evidence="3" id="KW-0597">Phosphoprotein</keyword>
<dbReference type="NCBIfam" id="TIGR00229">
    <property type="entry name" value="sensory_box"/>
    <property type="match status" value="2"/>
</dbReference>
<keyword evidence="15" id="KW-1185">Reference proteome</keyword>
<dbReference type="InterPro" id="IPR005467">
    <property type="entry name" value="His_kinase_dom"/>
</dbReference>
<evidence type="ECO:0000259" key="12">
    <source>
        <dbReference type="PROSITE" id="PS50112"/>
    </source>
</evidence>
<dbReference type="InterPro" id="IPR003594">
    <property type="entry name" value="HATPase_dom"/>
</dbReference>
<name>K9WSK9_9NOST</name>
<keyword evidence="9" id="KW-0175">Coiled coil</keyword>
<sequence>MQIQPSGIKRSPDPNGTESTEPDFRQGGSPEFLKAMINKMTDLIFVKDRQHRWVLLNDAFCNFMGCSQTELSGKSDRDFLPDYEADELVFITGIPNEDEEFLIETQGKNHIFSIRKSLFEDEVGNQFLLGVMRDVTCSKQVEAELRQTNERLLASVRECTQALLESEASLLRLTDNVPGIIYQFRLDADGTMSFPFVSSGCRDIIKLEPKAVQQDSALMFATVHPDDAEALQSAIAYSAQTLQIWKSEHRAFSTDGQLKWIKAISRPTSQPDGSILWDGCLIDISDQQAALRERERIEAELQKQTNILQLILDSMSDGVIVADELGKVLVFNPAAERIFIKAEPDSLTSELSQQYGIFLPDMETPFPKAQTPLLQAIQGKDVDNIEMFIRHPQSPDGIWVSTSGRPIRDAHNIFKGGVVVCRDVTERKQAEAQLKQQKEQLETALIELQRTQAQMLQNEKMSSLGQLVAGVAHEINNPVNFIHANLSYADQYTQDILELLQLYQQHYPDPVSEIQDVVEAIELDFLQEDLPKLVSSMKVGTQRISDIVLSLRNFSRLDEAERKAVDLHEGIDKTLMILQHRLKKNSHRPEIKVIKEYSNLPAVECYAGQLNQVFMNIIANAIDALEEAVAGGKKFTPAIKIRTQVVEQNYVVIGIADNGVGIPDLAKQRLFDPFFTTKPVGKGTGMGLSISYQIVAEKHGGSLNCVSETGQDTEFAIAIPLRQK</sequence>
<evidence type="ECO:0000256" key="8">
    <source>
        <dbReference type="ARBA" id="ARBA00023012"/>
    </source>
</evidence>
<dbReference type="InterPro" id="IPR036890">
    <property type="entry name" value="HATPase_C_sf"/>
</dbReference>
<keyword evidence="4" id="KW-0808">Transferase</keyword>
<dbReference type="SUPFAM" id="SSF47384">
    <property type="entry name" value="Homodimeric domain of signal transducing histidine kinase"/>
    <property type="match status" value="1"/>
</dbReference>
<dbReference type="SMART" id="SM00388">
    <property type="entry name" value="HisKA"/>
    <property type="match status" value="1"/>
</dbReference>
<dbReference type="PROSITE" id="PS50112">
    <property type="entry name" value="PAS"/>
    <property type="match status" value="2"/>
</dbReference>
<evidence type="ECO:0000313" key="14">
    <source>
        <dbReference type="EMBL" id="AFZ22517.1"/>
    </source>
</evidence>
<dbReference type="InterPro" id="IPR013655">
    <property type="entry name" value="PAS_fold_3"/>
</dbReference>
<feature type="region of interest" description="Disordered" evidence="10">
    <location>
        <begin position="1"/>
        <end position="28"/>
    </location>
</feature>
<feature type="coiled-coil region" evidence="9">
    <location>
        <begin position="424"/>
        <end position="458"/>
    </location>
</feature>
<dbReference type="GO" id="GO:0005524">
    <property type="term" value="F:ATP binding"/>
    <property type="evidence" value="ECO:0007669"/>
    <property type="project" value="UniProtKB-KW"/>
</dbReference>
<dbReference type="InterPro" id="IPR000014">
    <property type="entry name" value="PAS"/>
</dbReference>
<dbReference type="InterPro" id="IPR004358">
    <property type="entry name" value="Sig_transdc_His_kin-like_C"/>
</dbReference>
<dbReference type="InterPro" id="IPR000700">
    <property type="entry name" value="PAS-assoc_C"/>
</dbReference>
<dbReference type="eggNOG" id="COG4191">
    <property type="taxonomic scope" value="Bacteria"/>
</dbReference>
<dbReference type="eggNOG" id="COG2202">
    <property type="taxonomic scope" value="Bacteria"/>
</dbReference>
<evidence type="ECO:0000256" key="10">
    <source>
        <dbReference type="SAM" id="MobiDB-lite"/>
    </source>
</evidence>
<dbReference type="HOGENOM" id="CLU_000445_114_39_3"/>
<evidence type="ECO:0000256" key="3">
    <source>
        <dbReference type="ARBA" id="ARBA00022553"/>
    </source>
</evidence>
<dbReference type="AlphaFoldDB" id="K9WSK9"/>
<protein>
    <recommendedName>
        <fullName evidence="2">histidine kinase</fullName>
        <ecNumber evidence="2">2.7.13.3</ecNumber>
    </recommendedName>
</protein>
<feature type="domain" description="PAC" evidence="13">
    <location>
        <begin position="96"/>
        <end position="147"/>
    </location>
</feature>
<dbReference type="SMART" id="SM00091">
    <property type="entry name" value="PAS"/>
    <property type="match status" value="3"/>
</dbReference>
<evidence type="ECO:0000256" key="7">
    <source>
        <dbReference type="ARBA" id="ARBA00022840"/>
    </source>
</evidence>
<evidence type="ECO:0000256" key="2">
    <source>
        <dbReference type="ARBA" id="ARBA00012438"/>
    </source>
</evidence>
<dbReference type="Proteomes" id="UP000010475">
    <property type="component" value="Chromosome"/>
</dbReference>
<keyword evidence="8" id="KW-0902">Two-component regulatory system</keyword>
<accession>K9WSK9</accession>
<evidence type="ECO:0000256" key="4">
    <source>
        <dbReference type="ARBA" id="ARBA00022679"/>
    </source>
</evidence>
<dbReference type="CDD" id="cd00082">
    <property type="entry name" value="HisKA"/>
    <property type="match status" value="1"/>
</dbReference>
<evidence type="ECO:0000256" key="5">
    <source>
        <dbReference type="ARBA" id="ARBA00022741"/>
    </source>
</evidence>
<keyword evidence="7" id="KW-0067">ATP-binding</keyword>
<dbReference type="InterPro" id="IPR003661">
    <property type="entry name" value="HisK_dim/P_dom"/>
</dbReference>
<feature type="domain" description="PAS" evidence="12">
    <location>
        <begin position="29"/>
        <end position="75"/>
    </location>
</feature>
<dbReference type="eggNOG" id="COG5002">
    <property type="taxonomic scope" value="Bacteria"/>
</dbReference>
<dbReference type="SUPFAM" id="SSF55785">
    <property type="entry name" value="PYP-like sensor domain (PAS domain)"/>
    <property type="match status" value="3"/>
</dbReference>
<dbReference type="Pfam" id="PF02518">
    <property type="entry name" value="HATPase_c"/>
    <property type="match status" value="1"/>
</dbReference>
<evidence type="ECO:0000259" key="11">
    <source>
        <dbReference type="PROSITE" id="PS50109"/>
    </source>
</evidence>
<gene>
    <name evidence="14" type="ORF">Cylst_0140</name>
</gene>
<dbReference type="Gene3D" id="3.30.450.20">
    <property type="entry name" value="PAS domain"/>
    <property type="match status" value="3"/>
</dbReference>
<feature type="domain" description="Histidine kinase" evidence="11">
    <location>
        <begin position="470"/>
        <end position="723"/>
    </location>
</feature>
<dbReference type="Pfam" id="PF00989">
    <property type="entry name" value="PAS"/>
    <property type="match status" value="1"/>
</dbReference>
<dbReference type="InterPro" id="IPR036097">
    <property type="entry name" value="HisK_dim/P_sf"/>
</dbReference>
<comment type="catalytic activity">
    <reaction evidence="1">
        <text>ATP + protein L-histidine = ADP + protein N-phospho-L-histidine.</text>
        <dbReference type="EC" id="2.7.13.3"/>
    </reaction>
</comment>
<dbReference type="InterPro" id="IPR013767">
    <property type="entry name" value="PAS_fold"/>
</dbReference>
<dbReference type="GO" id="GO:0006355">
    <property type="term" value="P:regulation of DNA-templated transcription"/>
    <property type="evidence" value="ECO:0007669"/>
    <property type="project" value="InterPro"/>
</dbReference>
<dbReference type="Gene3D" id="1.10.287.130">
    <property type="match status" value="1"/>
</dbReference>
<dbReference type="PATRIC" id="fig|56107.3.peg.158"/>
<evidence type="ECO:0000256" key="9">
    <source>
        <dbReference type="SAM" id="Coils"/>
    </source>
</evidence>
<feature type="domain" description="PAS" evidence="12">
    <location>
        <begin position="304"/>
        <end position="339"/>
    </location>
</feature>
<proteinExistence type="predicted"/>
<dbReference type="Gene3D" id="3.30.565.10">
    <property type="entry name" value="Histidine kinase-like ATPase, C-terminal domain"/>
    <property type="match status" value="1"/>
</dbReference>